<reference evidence="2" key="2">
    <citation type="submission" date="2020-05" db="UniProtKB">
        <authorList>
            <consortium name="EnsemblMetazoa"/>
        </authorList>
    </citation>
    <scope>IDENTIFICATION</scope>
    <source>
        <strain evidence="2">IAEA</strain>
    </source>
</reference>
<dbReference type="Pfam" id="PF02958">
    <property type="entry name" value="EcKL"/>
    <property type="match status" value="1"/>
</dbReference>
<dbReference type="SMART" id="SM00587">
    <property type="entry name" value="CHK"/>
    <property type="match status" value="1"/>
</dbReference>
<reference evidence="3" key="1">
    <citation type="submission" date="2015-01" db="EMBL/GenBank/DDBJ databases">
        <authorList>
            <person name="Aksoy S."/>
            <person name="Warren W."/>
            <person name="Wilson R.K."/>
        </authorList>
    </citation>
    <scope>NUCLEOTIDE SEQUENCE [LARGE SCALE GENOMIC DNA]</scope>
    <source>
        <strain evidence="3">IAEA</strain>
    </source>
</reference>
<dbReference type="Gene3D" id="3.90.1200.10">
    <property type="match status" value="1"/>
</dbReference>
<sequence length="502" mass="59738">MSTKALRDLFIIKNFCHEIIGNYNREYQTLLTVKEFFIEPVTEVVGFLCDYHSLTLQCFEEMKSEKTRSVKFFIKSLPAVDEKDERIKIFEKEKELYRCLLPYLLKYSEEIWLPRLYLCDDQLLILEDLRELDLADCRDHLNLGDMEMFNIIKTIMHSSSIVYESCNGICIGDAFRDCLQEITLSSSVPWLNTGLKALVEVAKIHPKYKTVKGQAFIANELLSHLYMICSMADTSLKYRNVLCHRDLWGGNIFLNHQNPHHAAVFVDFQTCRYSPPAIDIIFIIFMNLSREQRILSEYVYLRYYYRQLLKNFEYCENKTFLTISEQELHESYKEFQLLGLVYRFLALSILNVPRAIVNDHYKNVERSEQLMEYMQRNKEFRSLIFESVADIIDWIIERIEKFKEFTLEPVTITENLWGSLQCNSSHYYYLIFECVLDEKEYTQKVSDENSEQETAEIIKITFFVKQEVTCERDDEKYSVFKKESNLYCSLLPFMLEFCEYTF</sequence>
<evidence type="ECO:0000313" key="3">
    <source>
        <dbReference type="Proteomes" id="UP000092460"/>
    </source>
</evidence>
<dbReference type="PANTHER" id="PTHR11012:SF59">
    <property type="entry name" value="CHK KINASE-LIKE DOMAIN-CONTAINING PROTEIN-RELATED"/>
    <property type="match status" value="1"/>
</dbReference>
<dbReference type="Proteomes" id="UP000092460">
    <property type="component" value="Unassembled WGS sequence"/>
</dbReference>
<proteinExistence type="predicted"/>
<evidence type="ECO:0000259" key="1">
    <source>
        <dbReference type="SMART" id="SM00587"/>
    </source>
</evidence>
<dbReference type="InterPro" id="IPR004119">
    <property type="entry name" value="EcKL"/>
</dbReference>
<dbReference type="InterPro" id="IPR015897">
    <property type="entry name" value="CHK_kinase-like"/>
</dbReference>
<name>A0A1B0B8X7_9MUSC</name>
<dbReference type="VEuPathDB" id="VectorBase:GPPI022603"/>
<dbReference type="SUPFAM" id="SSF56112">
    <property type="entry name" value="Protein kinase-like (PK-like)"/>
    <property type="match status" value="1"/>
</dbReference>
<dbReference type="EnsemblMetazoa" id="GPPI022603-RA">
    <property type="protein sequence ID" value="GPPI022603-PA"/>
    <property type="gene ID" value="GPPI022603"/>
</dbReference>
<protein>
    <recommendedName>
        <fullName evidence="1">CHK kinase-like domain-containing protein</fullName>
    </recommendedName>
</protein>
<dbReference type="InterPro" id="IPR011009">
    <property type="entry name" value="Kinase-like_dom_sf"/>
</dbReference>
<accession>A0A1B0B8X7</accession>
<dbReference type="EMBL" id="JXJN01010104">
    <property type="status" value="NOT_ANNOTATED_CDS"/>
    <property type="molecule type" value="Genomic_DNA"/>
</dbReference>
<organism evidence="2 3">
    <name type="scientific">Glossina palpalis gambiensis</name>
    <dbReference type="NCBI Taxonomy" id="67801"/>
    <lineage>
        <taxon>Eukaryota</taxon>
        <taxon>Metazoa</taxon>
        <taxon>Ecdysozoa</taxon>
        <taxon>Arthropoda</taxon>
        <taxon>Hexapoda</taxon>
        <taxon>Insecta</taxon>
        <taxon>Pterygota</taxon>
        <taxon>Neoptera</taxon>
        <taxon>Endopterygota</taxon>
        <taxon>Diptera</taxon>
        <taxon>Brachycera</taxon>
        <taxon>Muscomorpha</taxon>
        <taxon>Hippoboscoidea</taxon>
        <taxon>Glossinidae</taxon>
        <taxon>Glossina</taxon>
    </lineage>
</organism>
<dbReference type="AlphaFoldDB" id="A0A1B0B8X7"/>
<evidence type="ECO:0000313" key="2">
    <source>
        <dbReference type="EnsemblMetazoa" id="GPPI022603-PA"/>
    </source>
</evidence>
<keyword evidence="3" id="KW-1185">Reference proteome</keyword>
<dbReference type="PANTHER" id="PTHR11012">
    <property type="entry name" value="PROTEIN KINASE-LIKE DOMAIN-CONTAINING"/>
    <property type="match status" value="1"/>
</dbReference>
<feature type="domain" description="CHK kinase-like" evidence="1">
    <location>
        <begin position="124"/>
        <end position="314"/>
    </location>
</feature>